<comment type="caution">
    <text evidence="1">The sequence shown here is derived from an EMBL/GenBank/DDBJ whole genome shotgun (WGS) entry which is preliminary data.</text>
</comment>
<proteinExistence type="predicted"/>
<feature type="non-terminal residue" evidence="1">
    <location>
        <position position="1"/>
    </location>
</feature>
<evidence type="ECO:0000313" key="1">
    <source>
        <dbReference type="EMBL" id="CAH2218001.1"/>
    </source>
</evidence>
<sequence length="123" mass="13849">FLCTSASVVTCIVARNAHYTLAQHSARGEDINAHATPHSLRVARPRKYWYYLLKNRSRKSKSACNDCDYFNDLIRLRRKPADRSLCLEQYRDAIISSAADGASAIDAFEGGHVVPMLLFSRTD</sequence>
<keyword evidence="2" id="KW-1185">Reference proteome</keyword>
<reference evidence="1" key="1">
    <citation type="submission" date="2022-03" db="EMBL/GenBank/DDBJ databases">
        <authorList>
            <person name="Lindestad O."/>
        </authorList>
    </citation>
    <scope>NUCLEOTIDE SEQUENCE</scope>
</reference>
<gene>
    <name evidence="1" type="primary">jg20461</name>
    <name evidence="1" type="ORF">PAEG_LOCUS5876</name>
</gene>
<dbReference type="Proteomes" id="UP000838756">
    <property type="component" value="Unassembled WGS sequence"/>
</dbReference>
<accession>A0A8S4QRI5</accession>
<protein>
    <submittedName>
        <fullName evidence="1">Jg20461 protein</fullName>
    </submittedName>
</protein>
<dbReference type="AlphaFoldDB" id="A0A8S4QRI5"/>
<dbReference type="EMBL" id="CAKXAJ010018917">
    <property type="protein sequence ID" value="CAH2218001.1"/>
    <property type="molecule type" value="Genomic_DNA"/>
</dbReference>
<evidence type="ECO:0000313" key="2">
    <source>
        <dbReference type="Proteomes" id="UP000838756"/>
    </source>
</evidence>
<name>A0A8S4QRI5_9NEOP</name>
<organism evidence="1 2">
    <name type="scientific">Pararge aegeria aegeria</name>
    <dbReference type="NCBI Taxonomy" id="348720"/>
    <lineage>
        <taxon>Eukaryota</taxon>
        <taxon>Metazoa</taxon>
        <taxon>Ecdysozoa</taxon>
        <taxon>Arthropoda</taxon>
        <taxon>Hexapoda</taxon>
        <taxon>Insecta</taxon>
        <taxon>Pterygota</taxon>
        <taxon>Neoptera</taxon>
        <taxon>Endopterygota</taxon>
        <taxon>Lepidoptera</taxon>
        <taxon>Glossata</taxon>
        <taxon>Ditrysia</taxon>
        <taxon>Papilionoidea</taxon>
        <taxon>Nymphalidae</taxon>
        <taxon>Satyrinae</taxon>
        <taxon>Satyrini</taxon>
        <taxon>Parargina</taxon>
        <taxon>Pararge</taxon>
    </lineage>
</organism>